<accession>A0A6A7AX17</accession>
<evidence type="ECO:0000313" key="9">
    <source>
        <dbReference type="Proteomes" id="UP000799423"/>
    </source>
</evidence>
<evidence type="ECO:0000256" key="1">
    <source>
        <dbReference type="ARBA" id="ARBA00001971"/>
    </source>
</evidence>
<dbReference type="Proteomes" id="UP000799423">
    <property type="component" value="Unassembled WGS sequence"/>
</dbReference>
<dbReference type="GO" id="GO:0004497">
    <property type="term" value="F:monooxygenase activity"/>
    <property type="evidence" value="ECO:0007669"/>
    <property type="project" value="UniProtKB-KW"/>
</dbReference>
<reference evidence="8" key="1">
    <citation type="submission" date="2020-01" db="EMBL/GenBank/DDBJ databases">
        <authorList>
            <consortium name="DOE Joint Genome Institute"/>
            <person name="Haridas S."/>
            <person name="Albert R."/>
            <person name="Binder M."/>
            <person name="Bloem J."/>
            <person name="Labutti K."/>
            <person name="Salamov A."/>
            <person name="Andreopoulos B."/>
            <person name="Baker S.E."/>
            <person name="Barry K."/>
            <person name="Bills G."/>
            <person name="Bluhm B.H."/>
            <person name="Cannon C."/>
            <person name="Castanera R."/>
            <person name="Culley D.E."/>
            <person name="Daum C."/>
            <person name="Ezra D."/>
            <person name="Gonzalez J.B."/>
            <person name="Henrissat B."/>
            <person name="Kuo A."/>
            <person name="Liang C."/>
            <person name="Lipzen A."/>
            <person name="Lutzoni F."/>
            <person name="Magnuson J."/>
            <person name="Mondo S."/>
            <person name="Nolan M."/>
            <person name="Ohm R."/>
            <person name="Pangilinan J."/>
            <person name="Park H.-J."/>
            <person name="Ramirez L."/>
            <person name="Alfaro M."/>
            <person name="Sun H."/>
            <person name="Tritt A."/>
            <person name="Yoshinaga Y."/>
            <person name="Zwiers L.-H."/>
            <person name="Turgeon B.G."/>
            <person name="Goodwin S.B."/>
            <person name="Spatafora J.W."/>
            <person name="Crous P.W."/>
            <person name="Grigoriev I.V."/>
        </authorList>
    </citation>
    <scope>NUCLEOTIDE SEQUENCE</scope>
    <source>
        <strain evidence="8">IPT5</strain>
    </source>
</reference>
<dbReference type="InterPro" id="IPR017972">
    <property type="entry name" value="Cyt_P450_CS"/>
</dbReference>
<feature type="binding site" description="axial binding residue" evidence="5">
    <location>
        <position position="455"/>
    </location>
    <ligand>
        <name>heme</name>
        <dbReference type="ChEBI" id="CHEBI:30413"/>
    </ligand>
    <ligandPart>
        <name>Fe</name>
        <dbReference type="ChEBI" id="CHEBI:18248"/>
    </ligandPart>
</feature>
<dbReference type="PRINTS" id="PR00385">
    <property type="entry name" value="P450"/>
</dbReference>
<dbReference type="PRINTS" id="PR00463">
    <property type="entry name" value="EP450I"/>
</dbReference>
<dbReference type="AlphaFoldDB" id="A0A6A7AX17"/>
<dbReference type="CDD" id="cd11060">
    <property type="entry name" value="CYP57A1-like"/>
    <property type="match status" value="1"/>
</dbReference>
<keyword evidence="9" id="KW-1185">Reference proteome</keyword>
<organism evidence="8 9">
    <name type="scientific">Plenodomus tracheiphilus IPT5</name>
    <dbReference type="NCBI Taxonomy" id="1408161"/>
    <lineage>
        <taxon>Eukaryota</taxon>
        <taxon>Fungi</taxon>
        <taxon>Dikarya</taxon>
        <taxon>Ascomycota</taxon>
        <taxon>Pezizomycotina</taxon>
        <taxon>Dothideomycetes</taxon>
        <taxon>Pleosporomycetidae</taxon>
        <taxon>Pleosporales</taxon>
        <taxon>Pleosporineae</taxon>
        <taxon>Leptosphaeriaceae</taxon>
        <taxon>Plenodomus</taxon>
    </lineage>
</organism>
<evidence type="ECO:0000256" key="7">
    <source>
        <dbReference type="SAM" id="Phobius"/>
    </source>
</evidence>
<dbReference type="Gene3D" id="1.10.630.10">
    <property type="entry name" value="Cytochrome P450"/>
    <property type="match status" value="1"/>
</dbReference>
<dbReference type="PROSITE" id="PS00086">
    <property type="entry name" value="CYTOCHROME_P450"/>
    <property type="match status" value="1"/>
</dbReference>
<evidence type="ECO:0000256" key="4">
    <source>
        <dbReference type="ARBA" id="ARBA00023004"/>
    </source>
</evidence>
<keyword evidence="6" id="KW-0503">Monooxygenase</keyword>
<keyword evidence="6" id="KW-0560">Oxidoreductase</keyword>
<sequence length="523" mass="59321">MIDPSTLVCFLLICCFVLWVWYTTRSYLELRHIPGPYLAAWTNLPRTLWVLGNEAHAKHVALHKQYGPIVRFGPTMVSVQDPREIKHIYDMSGTFVKSDFYRALVLYAKGKPVPTIFGTQDLNLHRTLRRPIASLYSMSNVVTFESLVDKAILVFLGQLRTRFVSTGVTCDLGEWLEFLAFDVMGEMTFSRRFGFLDSGTDVNNIATNNKLHFDKTSPITQITWIDWIWSKNPLVQHLQPTKTNPVVTFAHQRCQERRSAEKAALSTDEPQTAALNNNDFLSRFDKIMAKDQSIPPFALTAWTVSNVAAGSDTTAILLRTIVHELLQDAQSMNRLIKEIDEAVSISSNPSDVVQWSCARKLPYLDAVIKEAGRLHPSFGLPFERVVPAPGATICGKWLKAGTIVGMSAWVMHHHEGTFGRDHDRWRPERWLDCSDIQRKAMEASLLTFGAGNRVCLGKNVAYFEVYKIVPTLLRAFEIHPPMNGKVGWEVKNRWFVQQKGLKVNLVQRKIVSKLSHNNVEAQL</sequence>
<proteinExistence type="inferred from homology"/>
<evidence type="ECO:0000256" key="2">
    <source>
        <dbReference type="ARBA" id="ARBA00010617"/>
    </source>
</evidence>
<dbReference type="Pfam" id="PF00067">
    <property type="entry name" value="p450"/>
    <property type="match status" value="1"/>
</dbReference>
<evidence type="ECO:0000256" key="5">
    <source>
        <dbReference type="PIRSR" id="PIRSR602401-1"/>
    </source>
</evidence>
<dbReference type="SUPFAM" id="SSF48264">
    <property type="entry name" value="Cytochrome P450"/>
    <property type="match status" value="1"/>
</dbReference>
<keyword evidence="7" id="KW-0472">Membrane</keyword>
<evidence type="ECO:0000256" key="3">
    <source>
        <dbReference type="ARBA" id="ARBA00022723"/>
    </source>
</evidence>
<dbReference type="PANTHER" id="PTHR24305:SF166">
    <property type="entry name" value="CYTOCHROME P450 12A4, MITOCHONDRIAL-RELATED"/>
    <property type="match status" value="1"/>
</dbReference>
<gene>
    <name evidence="8" type="ORF">T440DRAFT_455475</name>
</gene>
<feature type="transmembrane region" description="Helical" evidence="7">
    <location>
        <begin position="7"/>
        <end position="24"/>
    </location>
</feature>
<keyword evidence="7" id="KW-0812">Transmembrane</keyword>
<dbReference type="GO" id="GO:0005506">
    <property type="term" value="F:iron ion binding"/>
    <property type="evidence" value="ECO:0007669"/>
    <property type="project" value="InterPro"/>
</dbReference>
<dbReference type="GO" id="GO:0020037">
    <property type="term" value="F:heme binding"/>
    <property type="evidence" value="ECO:0007669"/>
    <property type="project" value="InterPro"/>
</dbReference>
<keyword evidence="3 5" id="KW-0479">Metal-binding</keyword>
<dbReference type="InterPro" id="IPR036396">
    <property type="entry name" value="Cyt_P450_sf"/>
</dbReference>
<evidence type="ECO:0000313" key="8">
    <source>
        <dbReference type="EMBL" id="KAF2847821.1"/>
    </source>
</evidence>
<dbReference type="GO" id="GO:0016705">
    <property type="term" value="F:oxidoreductase activity, acting on paired donors, with incorporation or reduction of molecular oxygen"/>
    <property type="evidence" value="ECO:0007669"/>
    <property type="project" value="InterPro"/>
</dbReference>
<protein>
    <submittedName>
        <fullName evidence="8">Benzoate 4-monooxygenase cytochrome P450</fullName>
    </submittedName>
</protein>
<dbReference type="InterPro" id="IPR002401">
    <property type="entry name" value="Cyt_P450_E_grp-I"/>
</dbReference>
<dbReference type="InterPro" id="IPR050121">
    <property type="entry name" value="Cytochrome_P450_monoxygenase"/>
</dbReference>
<comment type="cofactor">
    <cofactor evidence="1 5">
        <name>heme</name>
        <dbReference type="ChEBI" id="CHEBI:30413"/>
    </cofactor>
</comment>
<dbReference type="InterPro" id="IPR001128">
    <property type="entry name" value="Cyt_P450"/>
</dbReference>
<name>A0A6A7AX17_9PLEO</name>
<keyword evidence="4 5" id="KW-0408">Iron</keyword>
<evidence type="ECO:0000256" key="6">
    <source>
        <dbReference type="RuleBase" id="RU000461"/>
    </source>
</evidence>
<dbReference type="PANTHER" id="PTHR24305">
    <property type="entry name" value="CYTOCHROME P450"/>
    <property type="match status" value="1"/>
</dbReference>
<comment type="similarity">
    <text evidence="2 6">Belongs to the cytochrome P450 family.</text>
</comment>
<dbReference type="OrthoDB" id="3934656at2759"/>
<keyword evidence="5 6" id="KW-0349">Heme</keyword>
<keyword evidence="7" id="KW-1133">Transmembrane helix</keyword>
<dbReference type="EMBL" id="MU006322">
    <property type="protein sequence ID" value="KAF2847821.1"/>
    <property type="molecule type" value="Genomic_DNA"/>
</dbReference>